<evidence type="ECO:0000313" key="1">
    <source>
        <dbReference type="EMBL" id="SPO61296.1"/>
    </source>
</evidence>
<sequence>MRPLGMFAWLFWFGHEAISGKCLGKKPPAVKSLINLHPQLAERGIQPTLDHAR</sequence>
<dbReference type="AlphaFoldDB" id="A0AAQ1PBI0"/>
<keyword evidence="2" id="KW-1185">Reference proteome</keyword>
<protein>
    <submittedName>
        <fullName evidence="1">Uncharacterized protein</fullName>
    </submittedName>
</protein>
<evidence type="ECO:0000313" key="2">
    <source>
        <dbReference type="Proteomes" id="UP000294335"/>
    </source>
</evidence>
<dbReference type="EMBL" id="OPYN01000132">
    <property type="protein sequence ID" value="SPO61296.1"/>
    <property type="molecule type" value="Genomic_DNA"/>
</dbReference>
<name>A0AAQ1PBI0_9PSED</name>
<comment type="caution">
    <text evidence="1">The sequence shown here is derived from an EMBL/GenBank/DDBJ whole genome shotgun (WGS) entry which is preliminary data.</text>
</comment>
<reference evidence="1 2" key="1">
    <citation type="submission" date="2018-02" db="EMBL/GenBank/DDBJ databases">
        <authorList>
            <person name="Dubost A."/>
        </authorList>
    </citation>
    <scope>NUCLEOTIDE SEQUENCE [LARGE SCALE GENOMIC DNA]</scope>
    <source>
        <strain evidence="2">JV551A3</strain>
    </source>
</reference>
<proteinExistence type="predicted"/>
<organism evidence="1 2">
    <name type="scientific">Pseudomonas inefficax</name>
    <dbReference type="NCBI Taxonomy" id="2078786"/>
    <lineage>
        <taxon>Bacteria</taxon>
        <taxon>Pseudomonadati</taxon>
        <taxon>Pseudomonadota</taxon>
        <taxon>Gammaproteobacteria</taxon>
        <taxon>Pseudomonadales</taxon>
        <taxon>Pseudomonadaceae</taxon>
        <taxon>Pseudomonas</taxon>
    </lineage>
</organism>
<gene>
    <name evidence="1" type="ORF">JV551A3_V1_1320042</name>
</gene>
<dbReference type="Proteomes" id="UP000294335">
    <property type="component" value="Unassembled WGS sequence"/>
</dbReference>
<accession>A0AAQ1PBI0</accession>